<evidence type="ECO:0000313" key="1">
    <source>
        <dbReference type="EMBL" id="NFA41001.1"/>
    </source>
</evidence>
<dbReference type="Proteomes" id="UP000472355">
    <property type="component" value="Unassembled WGS sequence"/>
</dbReference>
<evidence type="ECO:0000313" key="2">
    <source>
        <dbReference type="Proteomes" id="UP000472355"/>
    </source>
</evidence>
<protein>
    <submittedName>
        <fullName evidence="1">Uncharacterized protein</fullName>
    </submittedName>
</protein>
<dbReference type="AlphaFoldDB" id="A0A6M0SIP6"/>
<accession>A0A6M0SIP6</accession>
<dbReference type="EMBL" id="SGKU01000001">
    <property type="protein sequence ID" value="NFA41001.1"/>
    <property type="molecule type" value="Genomic_DNA"/>
</dbReference>
<comment type="caution">
    <text evidence="1">The sequence shown here is derived from an EMBL/GenBank/DDBJ whole genome shotgun (WGS) entry which is preliminary data.</text>
</comment>
<proteinExistence type="predicted"/>
<dbReference type="RefSeq" id="WP_252233058.1">
    <property type="nucleotide sequence ID" value="NZ_QRCW01000017.1"/>
</dbReference>
<sequence length="89" mass="10227">MTKNEYELKVLNSLEIVESSGSCGEIEYILIENNQANIDLLKIIGITDWEIEEECNSEDDLLDISPIVGQFATNYDARKKKFYNLRCGY</sequence>
<organism evidence="1 2">
    <name type="scientific">Clostridium botulinum</name>
    <dbReference type="NCBI Taxonomy" id="1491"/>
    <lineage>
        <taxon>Bacteria</taxon>
        <taxon>Bacillati</taxon>
        <taxon>Bacillota</taxon>
        <taxon>Clostridia</taxon>
        <taxon>Eubacteriales</taxon>
        <taxon>Clostridiaceae</taxon>
        <taxon>Clostridium</taxon>
    </lineage>
</organism>
<gene>
    <name evidence="1" type="ORF">EXM65_00080</name>
</gene>
<reference evidence="1 2" key="1">
    <citation type="submission" date="2019-02" db="EMBL/GenBank/DDBJ databases">
        <title>Genome sequencing of Clostridium botulinum clinical isolates.</title>
        <authorList>
            <person name="Brunt J."/>
            <person name="Van Vliet A.H.M."/>
            <person name="Stringer S.C."/>
            <person name="Grant K.A."/>
            <person name="Carter A.C."/>
            <person name="Peck M.W."/>
        </authorList>
    </citation>
    <scope>NUCLEOTIDE SEQUENCE [LARGE SCALE GENOMIC DNA]</scope>
    <source>
        <strain evidence="1 2">H113700579</strain>
    </source>
</reference>
<name>A0A6M0SIP6_CLOBO</name>